<evidence type="ECO:0000313" key="3">
    <source>
        <dbReference type="Proteomes" id="UP000267821"/>
    </source>
</evidence>
<feature type="region of interest" description="Disordered" evidence="1">
    <location>
        <begin position="145"/>
        <end position="228"/>
    </location>
</feature>
<dbReference type="InParanoid" id="A0A3N4L926"/>
<dbReference type="AlphaFoldDB" id="A0A3N4L926"/>
<name>A0A3N4L926_9PEZI</name>
<reference evidence="2 3" key="1">
    <citation type="journal article" date="2018" name="Nat. Ecol. Evol.">
        <title>Pezizomycetes genomes reveal the molecular basis of ectomycorrhizal truffle lifestyle.</title>
        <authorList>
            <person name="Murat C."/>
            <person name="Payen T."/>
            <person name="Noel B."/>
            <person name="Kuo A."/>
            <person name="Morin E."/>
            <person name="Chen J."/>
            <person name="Kohler A."/>
            <person name="Krizsan K."/>
            <person name="Balestrini R."/>
            <person name="Da Silva C."/>
            <person name="Montanini B."/>
            <person name="Hainaut M."/>
            <person name="Levati E."/>
            <person name="Barry K.W."/>
            <person name="Belfiori B."/>
            <person name="Cichocki N."/>
            <person name="Clum A."/>
            <person name="Dockter R.B."/>
            <person name="Fauchery L."/>
            <person name="Guy J."/>
            <person name="Iotti M."/>
            <person name="Le Tacon F."/>
            <person name="Lindquist E.A."/>
            <person name="Lipzen A."/>
            <person name="Malagnac F."/>
            <person name="Mello A."/>
            <person name="Molinier V."/>
            <person name="Miyauchi S."/>
            <person name="Poulain J."/>
            <person name="Riccioni C."/>
            <person name="Rubini A."/>
            <person name="Sitrit Y."/>
            <person name="Splivallo R."/>
            <person name="Traeger S."/>
            <person name="Wang M."/>
            <person name="Zifcakova L."/>
            <person name="Wipf D."/>
            <person name="Zambonelli A."/>
            <person name="Paolocci F."/>
            <person name="Nowrousian M."/>
            <person name="Ottonello S."/>
            <person name="Baldrian P."/>
            <person name="Spatafora J.W."/>
            <person name="Henrissat B."/>
            <person name="Nagy L.G."/>
            <person name="Aury J.M."/>
            <person name="Wincker P."/>
            <person name="Grigoriev I.V."/>
            <person name="Bonfante P."/>
            <person name="Martin F.M."/>
        </authorList>
    </citation>
    <scope>NUCLEOTIDE SEQUENCE [LARGE SCALE GENOMIC DNA]</scope>
    <source>
        <strain evidence="2 3">ATCC MYA-4762</strain>
    </source>
</reference>
<dbReference type="EMBL" id="ML121782">
    <property type="protein sequence ID" value="RPB17982.1"/>
    <property type="molecule type" value="Genomic_DNA"/>
</dbReference>
<feature type="compositionally biased region" description="Polar residues" evidence="1">
    <location>
        <begin position="151"/>
        <end position="160"/>
    </location>
</feature>
<evidence type="ECO:0000313" key="2">
    <source>
        <dbReference type="EMBL" id="RPB17982.1"/>
    </source>
</evidence>
<feature type="region of interest" description="Disordered" evidence="1">
    <location>
        <begin position="28"/>
        <end position="49"/>
    </location>
</feature>
<accession>A0A3N4L926</accession>
<gene>
    <name evidence="2" type="ORF">L211DRAFT_854606</name>
</gene>
<proteinExistence type="predicted"/>
<keyword evidence="3" id="KW-1185">Reference proteome</keyword>
<organism evidence="2 3">
    <name type="scientific">Terfezia boudieri ATCC MYA-4762</name>
    <dbReference type="NCBI Taxonomy" id="1051890"/>
    <lineage>
        <taxon>Eukaryota</taxon>
        <taxon>Fungi</taxon>
        <taxon>Dikarya</taxon>
        <taxon>Ascomycota</taxon>
        <taxon>Pezizomycotina</taxon>
        <taxon>Pezizomycetes</taxon>
        <taxon>Pezizales</taxon>
        <taxon>Pezizaceae</taxon>
        <taxon>Terfezia</taxon>
    </lineage>
</organism>
<feature type="region of interest" description="Disordered" evidence="1">
    <location>
        <begin position="74"/>
        <end position="105"/>
    </location>
</feature>
<evidence type="ECO:0000256" key="1">
    <source>
        <dbReference type="SAM" id="MobiDB-lite"/>
    </source>
</evidence>
<dbReference type="Proteomes" id="UP000267821">
    <property type="component" value="Unassembled WGS sequence"/>
</dbReference>
<sequence length="430" mass="48279">MYYCEHHHACIPLKFPWTDYYTIESEKNLKEQSSRPVSTEVTKPKLQARQARDLRTPAPRLVELFPPETEINLKEQSSRPGSIEVTKPKWKAKQARDPRTTAPGMFGLFRPGEVIDLEKDFPVSNTIATRRPGVHIEQSRLKDLKEEADWNSGTGTSAGPSPTLVARKRKSGEVDLPSKRVAYSQDRKFKQAQPLHSDSGLADNSNTSDHDVPLPSSAPPSSIPMSGFRFSGKQREEFKLLVRHVPKLPPMGCCAHPRLDGNQQLYHQEMLDWLKDLQLGCVLYKYLKVTEEDGGPMEDFGACEVHKKVLGEPDLGFAGFLGWKGCHDIGQGLEFPKGACCYMCGLPWIMCNPGIRGPRDCEVKDTAFPLLWLAGSFEVLREKVTDVMGQAEMDGQSFRNWIQEPALVNGVPSYCGYAVLCVMRRIYLDV</sequence>
<protein>
    <submittedName>
        <fullName evidence="2">Uncharacterized protein</fullName>
    </submittedName>
</protein>